<evidence type="ECO:0000313" key="2">
    <source>
        <dbReference type="Proteomes" id="UP000775213"/>
    </source>
</evidence>
<gene>
    <name evidence="1" type="ORF">IEQ34_008035</name>
</gene>
<dbReference type="PANTHER" id="PTHR31676">
    <property type="entry name" value="T31J12.3 PROTEIN-RELATED"/>
    <property type="match status" value="1"/>
</dbReference>
<dbReference type="Proteomes" id="UP000775213">
    <property type="component" value="Unassembled WGS sequence"/>
</dbReference>
<organism evidence="1 2">
    <name type="scientific">Dendrobium chrysotoxum</name>
    <name type="common">Orchid</name>
    <dbReference type="NCBI Taxonomy" id="161865"/>
    <lineage>
        <taxon>Eukaryota</taxon>
        <taxon>Viridiplantae</taxon>
        <taxon>Streptophyta</taxon>
        <taxon>Embryophyta</taxon>
        <taxon>Tracheophyta</taxon>
        <taxon>Spermatophyta</taxon>
        <taxon>Magnoliopsida</taxon>
        <taxon>Liliopsida</taxon>
        <taxon>Asparagales</taxon>
        <taxon>Orchidaceae</taxon>
        <taxon>Epidendroideae</taxon>
        <taxon>Malaxideae</taxon>
        <taxon>Dendrobiinae</taxon>
        <taxon>Dendrobium</taxon>
    </lineage>
</organism>
<dbReference type="InterPro" id="IPR036758">
    <property type="entry name" value="At5g01610-like"/>
</dbReference>
<comment type="caution">
    <text evidence="1">The sequence shown here is derived from an EMBL/GenBank/DDBJ whole genome shotgun (WGS) entry which is preliminary data.</text>
</comment>
<protein>
    <submittedName>
        <fullName evidence="1">Uncharacterized protein</fullName>
    </submittedName>
</protein>
<dbReference type="EMBL" id="JAGFBR010000008">
    <property type="protein sequence ID" value="KAH0463453.1"/>
    <property type="molecule type" value="Genomic_DNA"/>
</dbReference>
<keyword evidence="2" id="KW-1185">Reference proteome</keyword>
<accession>A0AAV7H645</accession>
<dbReference type="Gene3D" id="2.30.240.10">
    <property type="entry name" value="At5g01610-like"/>
    <property type="match status" value="1"/>
</dbReference>
<dbReference type="AlphaFoldDB" id="A0AAV7H645"/>
<dbReference type="PANTHER" id="PTHR31676:SF110">
    <property type="entry name" value="TRANSMEMBRANE PROTEIN"/>
    <property type="match status" value="1"/>
</dbReference>
<dbReference type="SUPFAM" id="SSF141562">
    <property type="entry name" value="At5g01610-like"/>
    <property type="match status" value="1"/>
</dbReference>
<reference evidence="1 2" key="1">
    <citation type="journal article" date="2021" name="Hortic Res">
        <title>Chromosome-scale assembly of the Dendrobium chrysotoxum genome enhances the understanding of orchid evolution.</title>
        <authorList>
            <person name="Zhang Y."/>
            <person name="Zhang G.Q."/>
            <person name="Zhang D."/>
            <person name="Liu X.D."/>
            <person name="Xu X.Y."/>
            <person name="Sun W.H."/>
            <person name="Yu X."/>
            <person name="Zhu X."/>
            <person name="Wang Z.W."/>
            <person name="Zhao X."/>
            <person name="Zhong W.Y."/>
            <person name="Chen H."/>
            <person name="Yin W.L."/>
            <person name="Huang T."/>
            <person name="Niu S.C."/>
            <person name="Liu Z.J."/>
        </authorList>
    </citation>
    <scope>NUCLEOTIDE SEQUENCE [LARGE SCALE GENOMIC DNA]</scope>
    <source>
        <strain evidence="1">Lindl</strain>
    </source>
</reference>
<evidence type="ECO:0000313" key="1">
    <source>
        <dbReference type="EMBL" id="KAH0463453.1"/>
    </source>
</evidence>
<sequence length="71" mass="8236">MRIPPRRGRLLRIFKVHLEEECRAKFETEVHYAGNITCTITYGQITAISDLSVQELFLWFPVRGICVDIPS</sequence>
<proteinExistence type="predicted"/>
<name>A0AAV7H645_DENCH</name>
<dbReference type="Pfam" id="PF04398">
    <property type="entry name" value="DUF538"/>
    <property type="match status" value="1"/>
</dbReference>
<dbReference type="InterPro" id="IPR007493">
    <property type="entry name" value="DUF538"/>
</dbReference>